<evidence type="ECO:0000256" key="1">
    <source>
        <dbReference type="SAM" id="MobiDB-lite"/>
    </source>
</evidence>
<organism evidence="3 4">
    <name type="scientific">Lentinus brumalis</name>
    <dbReference type="NCBI Taxonomy" id="2498619"/>
    <lineage>
        <taxon>Eukaryota</taxon>
        <taxon>Fungi</taxon>
        <taxon>Dikarya</taxon>
        <taxon>Basidiomycota</taxon>
        <taxon>Agaricomycotina</taxon>
        <taxon>Agaricomycetes</taxon>
        <taxon>Polyporales</taxon>
        <taxon>Polyporaceae</taxon>
        <taxon>Lentinus</taxon>
    </lineage>
</organism>
<protein>
    <submittedName>
        <fullName evidence="3">Uncharacterized protein</fullName>
    </submittedName>
</protein>
<feature type="region of interest" description="Disordered" evidence="1">
    <location>
        <begin position="31"/>
        <end position="50"/>
    </location>
</feature>
<feature type="compositionally biased region" description="Low complexity" evidence="1">
    <location>
        <begin position="38"/>
        <end position="49"/>
    </location>
</feature>
<dbReference type="AlphaFoldDB" id="A0A371D4A6"/>
<evidence type="ECO:0000313" key="4">
    <source>
        <dbReference type="Proteomes" id="UP000256964"/>
    </source>
</evidence>
<proteinExistence type="predicted"/>
<reference evidence="3 4" key="1">
    <citation type="journal article" date="2018" name="Biotechnol. Biofuels">
        <title>Integrative visual omics of the white-rot fungus Polyporus brumalis exposes the biotechnological potential of its oxidative enzymes for delignifying raw plant biomass.</title>
        <authorList>
            <person name="Miyauchi S."/>
            <person name="Rancon A."/>
            <person name="Drula E."/>
            <person name="Hage H."/>
            <person name="Chaduli D."/>
            <person name="Favel A."/>
            <person name="Grisel S."/>
            <person name="Henrissat B."/>
            <person name="Herpoel-Gimbert I."/>
            <person name="Ruiz-Duenas F.J."/>
            <person name="Chevret D."/>
            <person name="Hainaut M."/>
            <person name="Lin J."/>
            <person name="Wang M."/>
            <person name="Pangilinan J."/>
            <person name="Lipzen A."/>
            <person name="Lesage-Meessen L."/>
            <person name="Navarro D."/>
            <person name="Riley R."/>
            <person name="Grigoriev I.V."/>
            <person name="Zhou S."/>
            <person name="Raouche S."/>
            <person name="Rosso M.N."/>
        </authorList>
    </citation>
    <scope>NUCLEOTIDE SEQUENCE [LARGE SCALE GENOMIC DNA]</scope>
    <source>
        <strain evidence="3 4">BRFM 1820</strain>
    </source>
</reference>
<dbReference type="STRING" id="139420.A0A371D4A6"/>
<dbReference type="Gene3D" id="2.60.270.50">
    <property type="match status" value="1"/>
</dbReference>
<dbReference type="Proteomes" id="UP000256964">
    <property type="component" value="Unassembled WGS sequence"/>
</dbReference>
<evidence type="ECO:0000313" key="3">
    <source>
        <dbReference type="EMBL" id="RDX47339.1"/>
    </source>
</evidence>
<sequence length="248" mass="27461">MLGWVFPWWEAFPCCFHIPLIMGVVSDHGASPSRSVGPTTPRPSSMSSRQHVHIAVKLVRKVRQFASRSVGDALHFLRPERAAHITRQDYLPPVPAALKETSRWLQVTILNRTHLRLQYIDTYFSSGEYYDRPTDVAPLSDMTYSCFSNELMTGCAGGTRFRIHLDDGSGTFRDFAIGWVGPPIGHYKAGAVFDRSPRVACEWASASGESMLSQRGKDGDGGLGAFTLRVTTEPGSQAVYLVEEVLVL</sequence>
<keyword evidence="4" id="KW-1185">Reference proteome</keyword>
<evidence type="ECO:0000256" key="2">
    <source>
        <dbReference type="SAM" id="SignalP"/>
    </source>
</evidence>
<gene>
    <name evidence="3" type="ORF">OH76DRAFT_775214</name>
</gene>
<keyword evidence="2" id="KW-0732">Signal</keyword>
<dbReference type="OrthoDB" id="2751443at2759"/>
<feature type="chain" id="PRO_5016935404" evidence="2">
    <location>
        <begin position="24"/>
        <end position="248"/>
    </location>
</feature>
<dbReference type="EMBL" id="KZ857419">
    <property type="protein sequence ID" value="RDX47339.1"/>
    <property type="molecule type" value="Genomic_DNA"/>
</dbReference>
<accession>A0A371D4A6</accession>
<feature type="signal peptide" evidence="2">
    <location>
        <begin position="1"/>
        <end position="23"/>
    </location>
</feature>
<name>A0A371D4A6_9APHY</name>